<keyword evidence="2" id="KW-1185">Reference proteome</keyword>
<dbReference type="RefSeq" id="WP_329408550.1">
    <property type="nucleotide sequence ID" value="NZ_CP109441.1"/>
</dbReference>
<evidence type="ECO:0000313" key="2">
    <source>
        <dbReference type="Proteomes" id="UP001432062"/>
    </source>
</evidence>
<name>A0ABZ1YPT1_9NOCA</name>
<reference evidence="1" key="1">
    <citation type="submission" date="2022-10" db="EMBL/GenBank/DDBJ databases">
        <title>The complete genomes of actinobacterial strains from the NBC collection.</title>
        <authorList>
            <person name="Joergensen T.S."/>
            <person name="Alvarez Arevalo M."/>
            <person name="Sterndorff E.B."/>
            <person name="Faurdal D."/>
            <person name="Vuksanovic O."/>
            <person name="Mourched A.-S."/>
            <person name="Charusanti P."/>
            <person name="Shaw S."/>
            <person name="Blin K."/>
            <person name="Weber T."/>
        </authorList>
    </citation>
    <scope>NUCLEOTIDE SEQUENCE</scope>
    <source>
        <strain evidence="1">NBC_01482</strain>
    </source>
</reference>
<dbReference type="Proteomes" id="UP001432062">
    <property type="component" value="Chromosome"/>
</dbReference>
<gene>
    <name evidence="1" type="ORF">OG563_40225</name>
</gene>
<proteinExistence type="predicted"/>
<sequence length="170" mass="18722">MQRPTSPSRDRWLKLVDVQELACTRVSHQSTQVLGLPGVREILAAVLGAQSTAAAREQHTIARWAGELAHICLQGHNPHSGDARVRAVRIIRIIDFWIEVYVRQDRDVQVEPGETIGTVISRIAEVGAELYSLEVSRIPGNPSAAVLERKLDRLAKQYTARATAFAAAGR</sequence>
<dbReference type="EMBL" id="CP109441">
    <property type="protein sequence ID" value="WUV45279.1"/>
    <property type="molecule type" value="Genomic_DNA"/>
</dbReference>
<protein>
    <submittedName>
        <fullName evidence="1">Uncharacterized protein</fullName>
    </submittedName>
</protein>
<evidence type="ECO:0000313" key="1">
    <source>
        <dbReference type="EMBL" id="WUV45279.1"/>
    </source>
</evidence>
<accession>A0ABZ1YPT1</accession>
<organism evidence="1 2">
    <name type="scientific">Nocardia vinacea</name>
    <dbReference type="NCBI Taxonomy" id="96468"/>
    <lineage>
        <taxon>Bacteria</taxon>
        <taxon>Bacillati</taxon>
        <taxon>Actinomycetota</taxon>
        <taxon>Actinomycetes</taxon>
        <taxon>Mycobacteriales</taxon>
        <taxon>Nocardiaceae</taxon>
        <taxon>Nocardia</taxon>
    </lineage>
</organism>